<evidence type="ECO:0000256" key="1">
    <source>
        <dbReference type="ARBA" id="ARBA00001917"/>
    </source>
</evidence>
<dbReference type="Gene3D" id="3.20.20.70">
    <property type="entry name" value="Aldolase class I"/>
    <property type="match status" value="1"/>
</dbReference>
<dbReference type="OrthoDB" id="72788at2759"/>
<dbReference type="InterPro" id="IPR013785">
    <property type="entry name" value="Aldolase_TIM"/>
</dbReference>
<evidence type="ECO:0000259" key="6">
    <source>
        <dbReference type="Pfam" id="PF00724"/>
    </source>
</evidence>
<dbReference type="InterPro" id="IPR044152">
    <property type="entry name" value="YqjM-like"/>
</dbReference>
<evidence type="ECO:0000256" key="4">
    <source>
        <dbReference type="ARBA" id="ARBA00022857"/>
    </source>
</evidence>
<dbReference type="GO" id="GO:0050661">
    <property type="term" value="F:NADP binding"/>
    <property type="evidence" value="ECO:0007669"/>
    <property type="project" value="InterPro"/>
</dbReference>
<feature type="domain" description="NADH:flavin oxidoreductase/NADH oxidase N-terminal" evidence="6">
    <location>
        <begin position="19"/>
        <end position="182"/>
    </location>
</feature>
<keyword evidence="4" id="KW-0521">NADP</keyword>
<organism evidence="7 8">
    <name type="scientific">Monosporascus ibericus</name>
    <dbReference type="NCBI Taxonomy" id="155417"/>
    <lineage>
        <taxon>Eukaryota</taxon>
        <taxon>Fungi</taxon>
        <taxon>Dikarya</taxon>
        <taxon>Ascomycota</taxon>
        <taxon>Pezizomycotina</taxon>
        <taxon>Sordariomycetes</taxon>
        <taxon>Xylariomycetidae</taxon>
        <taxon>Xylariales</taxon>
        <taxon>Xylariales incertae sedis</taxon>
        <taxon>Monosporascus</taxon>
    </lineage>
</organism>
<keyword evidence="5" id="KW-0560">Oxidoreductase</keyword>
<keyword evidence="3" id="KW-0288">FMN</keyword>
<evidence type="ECO:0000313" key="8">
    <source>
        <dbReference type="Proteomes" id="UP000293360"/>
    </source>
</evidence>
<evidence type="ECO:0000313" key="7">
    <source>
        <dbReference type="EMBL" id="RYP00237.1"/>
    </source>
</evidence>
<comment type="caution">
    <text evidence="7">The sequence shown here is derived from an EMBL/GenBank/DDBJ whole genome shotgun (WGS) entry which is preliminary data.</text>
</comment>
<comment type="cofactor">
    <cofactor evidence="1">
        <name>FMN</name>
        <dbReference type="ChEBI" id="CHEBI:58210"/>
    </cofactor>
</comment>
<reference evidence="7 8" key="1">
    <citation type="submission" date="2018-06" db="EMBL/GenBank/DDBJ databases">
        <title>Complete Genomes of Monosporascus.</title>
        <authorList>
            <person name="Robinson A.J."/>
            <person name="Natvig D.O."/>
        </authorList>
    </citation>
    <scope>NUCLEOTIDE SEQUENCE [LARGE SCALE GENOMIC DNA]</scope>
    <source>
        <strain evidence="7 8">CBS 110550</strain>
    </source>
</reference>
<dbReference type="PANTHER" id="PTHR43303:SF4">
    <property type="entry name" value="NADPH DEHYDROGENASE C23G7.10C-RELATED"/>
    <property type="match status" value="1"/>
</dbReference>
<gene>
    <name evidence="7" type="ORF">DL764_006573</name>
</gene>
<protein>
    <recommendedName>
        <fullName evidence="6">NADH:flavin oxidoreductase/NADH oxidase N-terminal domain-containing protein</fullName>
    </recommendedName>
</protein>
<dbReference type="EMBL" id="QJNU01000395">
    <property type="protein sequence ID" value="RYP00237.1"/>
    <property type="molecule type" value="Genomic_DNA"/>
</dbReference>
<accession>A0A4Q4T6R9</accession>
<dbReference type="STRING" id="155417.A0A4Q4T6R9"/>
<dbReference type="SUPFAM" id="SSF51395">
    <property type="entry name" value="FMN-linked oxidoreductases"/>
    <property type="match status" value="1"/>
</dbReference>
<dbReference type="InterPro" id="IPR001155">
    <property type="entry name" value="OxRdtase_FMN_N"/>
</dbReference>
<evidence type="ECO:0000256" key="3">
    <source>
        <dbReference type="ARBA" id="ARBA00022643"/>
    </source>
</evidence>
<dbReference type="GO" id="GO:0003959">
    <property type="term" value="F:NADPH dehydrogenase activity"/>
    <property type="evidence" value="ECO:0007669"/>
    <property type="project" value="InterPro"/>
</dbReference>
<dbReference type="AlphaFoldDB" id="A0A4Q4T6R9"/>
<proteinExistence type="predicted"/>
<dbReference type="GO" id="GO:0010181">
    <property type="term" value="F:FMN binding"/>
    <property type="evidence" value="ECO:0007669"/>
    <property type="project" value="InterPro"/>
</dbReference>
<sequence length="210" mass="22947">MSDLGILRGQHSSAQYGGGWAKEDIEKSKTDWVAALRRALNASVDIIQVHGAHVYTLNEFLSPGSNKRTDEYGCSFENRNRLSKEVVELLQAEVPAGFPVMARMPATYYLEHDPTLPQRTLEDGIKLAKALAESGLDLLDVAGGGLDSRQKVSARPGHQAPYADAIKEVVFGTKTSVAPVGDYFRSPSSGYPRRRLCGRGHGRPCFSERS</sequence>
<dbReference type="Proteomes" id="UP000293360">
    <property type="component" value="Unassembled WGS sequence"/>
</dbReference>
<evidence type="ECO:0000256" key="2">
    <source>
        <dbReference type="ARBA" id="ARBA00022630"/>
    </source>
</evidence>
<dbReference type="Pfam" id="PF00724">
    <property type="entry name" value="Oxidored_FMN"/>
    <property type="match status" value="1"/>
</dbReference>
<name>A0A4Q4T6R9_9PEZI</name>
<keyword evidence="8" id="KW-1185">Reference proteome</keyword>
<evidence type="ECO:0000256" key="5">
    <source>
        <dbReference type="ARBA" id="ARBA00023002"/>
    </source>
</evidence>
<dbReference type="PANTHER" id="PTHR43303">
    <property type="entry name" value="NADPH DEHYDROGENASE C23G7.10C-RELATED"/>
    <property type="match status" value="1"/>
</dbReference>
<keyword evidence="2" id="KW-0285">Flavoprotein</keyword>